<comment type="pathway">
    <text evidence="2 12">Aminoacyl-tRNA biosynthesis; selenocysteinyl-tRNA(Sec) biosynthesis; L-seryl-tRNA(Sec) from L-serine and tRNA(Sec): step 1/1.</text>
</comment>
<name>A0A2X3DH40_9HELI</name>
<comment type="caution">
    <text evidence="12">Lacks conserved residue(s) required for the propagation of feature annotation.</text>
</comment>
<evidence type="ECO:0000256" key="15">
    <source>
        <dbReference type="SAM" id="Coils"/>
    </source>
</evidence>
<feature type="binding site" evidence="12 14">
    <location>
        <begin position="374"/>
        <end position="377"/>
    </location>
    <ligand>
        <name>ATP</name>
        <dbReference type="ChEBI" id="CHEBI:30616"/>
    </ligand>
</feature>
<dbReference type="EMBL" id="UAWL01000006">
    <property type="protein sequence ID" value="SQB98719.1"/>
    <property type="molecule type" value="Genomic_DNA"/>
</dbReference>
<dbReference type="SUPFAM" id="SSF46589">
    <property type="entry name" value="tRNA-binding arm"/>
    <property type="match status" value="1"/>
</dbReference>
<dbReference type="EC" id="6.1.1.11" evidence="12"/>
<reference evidence="17 18" key="1">
    <citation type="submission" date="2018-06" db="EMBL/GenBank/DDBJ databases">
        <authorList>
            <consortium name="Pathogen Informatics"/>
            <person name="Doyle S."/>
        </authorList>
    </citation>
    <scope>NUCLEOTIDE SEQUENCE [LARGE SCALE GENOMIC DNA]</scope>
    <source>
        <strain evidence="17 18">NCTC13102</strain>
    </source>
</reference>
<evidence type="ECO:0000313" key="18">
    <source>
        <dbReference type="Proteomes" id="UP000250166"/>
    </source>
</evidence>
<dbReference type="InterPro" id="IPR010978">
    <property type="entry name" value="tRNA-bd_arm"/>
</dbReference>
<dbReference type="PANTHER" id="PTHR43697">
    <property type="entry name" value="SERYL-TRNA SYNTHETASE"/>
    <property type="match status" value="1"/>
</dbReference>
<organism evidence="17 18">
    <name type="scientific">Helicobacter fennelliae</name>
    <dbReference type="NCBI Taxonomy" id="215"/>
    <lineage>
        <taxon>Bacteria</taxon>
        <taxon>Pseudomonadati</taxon>
        <taxon>Campylobacterota</taxon>
        <taxon>Epsilonproteobacteria</taxon>
        <taxon>Campylobacterales</taxon>
        <taxon>Helicobacteraceae</taxon>
        <taxon>Helicobacter</taxon>
    </lineage>
</organism>
<evidence type="ECO:0000256" key="2">
    <source>
        <dbReference type="ARBA" id="ARBA00005045"/>
    </source>
</evidence>
<feature type="binding site" evidence="13">
    <location>
        <position position="287"/>
    </location>
    <ligand>
        <name>L-serine</name>
        <dbReference type="ChEBI" id="CHEBI:33384"/>
    </ligand>
</feature>
<keyword evidence="5 12" id="KW-0436">Ligase</keyword>
<dbReference type="SUPFAM" id="SSF55681">
    <property type="entry name" value="Class II aaRS and biotin synthetases"/>
    <property type="match status" value="1"/>
</dbReference>
<gene>
    <name evidence="12 17" type="primary">serS</name>
    <name evidence="17" type="ORF">NCTC13102_01184</name>
</gene>
<evidence type="ECO:0000256" key="7">
    <source>
        <dbReference type="ARBA" id="ARBA00022840"/>
    </source>
</evidence>
<evidence type="ECO:0000256" key="12">
    <source>
        <dbReference type="HAMAP-Rule" id="MF_00176"/>
    </source>
</evidence>
<comment type="catalytic activity">
    <reaction evidence="10 12">
        <text>tRNA(Sec) + L-serine + ATP = L-seryl-tRNA(Sec) + AMP + diphosphate + H(+)</text>
        <dbReference type="Rhea" id="RHEA:42580"/>
        <dbReference type="Rhea" id="RHEA-COMP:9742"/>
        <dbReference type="Rhea" id="RHEA-COMP:10128"/>
        <dbReference type="ChEBI" id="CHEBI:15378"/>
        <dbReference type="ChEBI" id="CHEBI:30616"/>
        <dbReference type="ChEBI" id="CHEBI:33019"/>
        <dbReference type="ChEBI" id="CHEBI:33384"/>
        <dbReference type="ChEBI" id="CHEBI:78442"/>
        <dbReference type="ChEBI" id="CHEBI:78533"/>
        <dbReference type="ChEBI" id="CHEBI:456215"/>
        <dbReference type="EC" id="6.1.1.11"/>
    </reaction>
</comment>
<dbReference type="InterPro" id="IPR015866">
    <property type="entry name" value="Ser-tRNA-synth_1_N"/>
</dbReference>
<dbReference type="NCBIfam" id="TIGR00414">
    <property type="entry name" value="serS"/>
    <property type="match status" value="1"/>
</dbReference>
<keyword evidence="6 12" id="KW-0547">Nucleotide-binding</keyword>
<dbReference type="Gene3D" id="1.10.287.40">
    <property type="entry name" value="Serine-tRNA synthetase, tRNA binding domain"/>
    <property type="match status" value="1"/>
</dbReference>
<dbReference type="InterPro" id="IPR033729">
    <property type="entry name" value="SerRS_core"/>
</dbReference>
<dbReference type="GO" id="GO:0006434">
    <property type="term" value="P:seryl-tRNA aminoacylation"/>
    <property type="evidence" value="ECO:0007669"/>
    <property type="project" value="UniProtKB-UniRule"/>
</dbReference>
<dbReference type="HAMAP" id="MF_00176">
    <property type="entry name" value="Ser_tRNA_synth_type1"/>
    <property type="match status" value="1"/>
</dbReference>
<dbReference type="GO" id="GO:0004828">
    <property type="term" value="F:serine-tRNA ligase activity"/>
    <property type="evidence" value="ECO:0007669"/>
    <property type="project" value="UniProtKB-UniRule"/>
</dbReference>
<keyword evidence="8 12" id="KW-0648">Protein biosynthesis</keyword>
<accession>A0A2X3DH40</accession>
<evidence type="ECO:0000256" key="4">
    <source>
        <dbReference type="ARBA" id="ARBA00022490"/>
    </source>
</evidence>
<comment type="catalytic activity">
    <reaction evidence="11 12">
        <text>tRNA(Ser) + L-serine + ATP = L-seryl-tRNA(Ser) + AMP + diphosphate + H(+)</text>
        <dbReference type="Rhea" id="RHEA:12292"/>
        <dbReference type="Rhea" id="RHEA-COMP:9669"/>
        <dbReference type="Rhea" id="RHEA-COMP:9703"/>
        <dbReference type="ChEBI" id="CHEBI:15378"/>
        <dbReference type="ChEBI" id="CHEBI:30616"/>
        <dbReference type="ChEBI" id="CHEBI:33019"/>
        <dbReference type="ChEBI" id="CHEBI:33384"/>
        <dbReference type="ChEBI" id="CHEBI:78442"/>
        <dbReference type="ChEBI" id="CHEBI:78533"/>
        <dbReference type="ChEBI" id="CHEBI:456215"/>
        <dbReference type="EC" id="6.1.1.11"/>
    </reaction>
</comment>
<evidence type="ECO:0000256" key="9">
    <source>
        <dbReference type="ARBA" id="ARBA00023146"/>
    </source>
</evidence>
<dbReference type="Pfam" id="PF02403">
    <property type="entry name" value="Seryl_tRNA_N"/>
    <property type="match status" value="1"/>
</dbReference>
<dbReference type="PRINTS" id="PR00981">
    <property type="entry name" value="TRNASYNTHSER"/>
</dbReference>
<comment type="subcellular location">
    <subcellularLocation>
        <location evidence="1 12">Cytoplasm</location>
    </subcellularLocation>
</comment>
<dbReference type="InterPro" id="IPR006195">
    <property type="entry name" value="aa-tRNA-synth_II"/>
</dbReference>
<proteinExistence type="inferred from homology"/>
<feature type="binding site" evidence="13">
    <location>
        <position position="406"/>
    </location>
    <ligand>
        <name>L-serine</name>
        <dbReference type="ChEBI" id="CHEBI:33384"/>
    </ligand>
</feature>
<dbReference type="Proteomes" id="UP000250166">
    <property type="component" value="Unassembled WGS sequence"/>
</dbReference>
<dbReference type="RefSeq" id="WP_112058663.1">
    <property type="nucleotide sequence ID" value="NZ_UAWL01000006.1"/>
</dbReference>
<keyword evidence="4 12" id="KW-0963">Cytoplasm</keyword>
<comment type="similarity">
    <text evidence="3 12">Belongs to the class-II aminoacyl-tRNA synthetase family. Type-1 seryl-tRNA synthetase subfamily.</text>
</comment>
<dbReference type="GO" id="GO:0005737">
    <property type="term" value="C:cytoplasm"/>
    <property type="evidence" value="ECO:0007669"/>
    <property type="project" value="UniProtKB-SubCell"/>
</dbReference>
<keyword evidence="9 12" id="KW-0030">Aminoacyl-tRNA synthetase</keyword>
<evidence type="ECO:0000256" key="8">
    <source>
        <dbReference type="ARBA" id="ARBA00022917"/>
    </source>
</evidence>
<dbReference type="Pfam" id="PF00587">
    <property type="entry name" value="tRNA-synt_2b"/>
    <property type="match status" value="1"/>
</dbReference>
<protein>
    <recommendedName>
        <fullName evidence="12">Serine--tRNA ligase</fullName>
        <ecNumber evidence="12">6.1.1.11</ecNumber>
    </recommendedName>
    <alternativeName>
        <fullName evidence="12">Seryl-tRNA synthetase</fullName>
        <shortName evidence="12">SerRS</shortName>
    </alternativeName>
    <alternativeName>
        <fullName evidence="12">Seryl-tRNA(Ser/Sec) synthetase</fullName>
    </alternativeName>
</protein>
<keyword evidence="15" id="KW-0175">Coiled coil</keyword>
<dbReference type="PANTHER" id="PTHR43697:SF1">
    <property type="entry name" value="SERINE--TRNA LIGASE"/>
    <property type="match status" value="1"/>
</dbReference>
<evidence type="ECO:0000256" key="3">
    <source>
        <dbReference type="ARBA" id="ARBA00010728"/>
    </source>
</evidence>
<feature type="binding site" evidence="12 13">
    <location>
        <position position="310"/>
    </location>
    <ligand>
        <name>L-serine</name>
        <dbReference type="ChEBI" id="CHEBI:33384"/>
    </ligand>
</feature>
<evidence type="ECO:0000256" key="6">
    <source>
        <dbReference type="ARBA" id="ARBA00022741"/>
    </source>
</evidence>
<dbReference type="AlphaFoldDB" id="A0A2X3DH40"/>
<dbReference type="CDD" id="cd00770">
    <property type="entry name" value="SerRS_core"/>
    <property type="match status" value="1"/>
</dbReference>
<evidence type="ECO:0000256" key="5">
    <source>
        <dbReference type="ARBA" id="ARBA00022598"/>
    </source>
</evidence>
<evidence type="ECO:0000256" key="1">
    <source>
        <dbReference type="ARBA" id="ARBA00004496"/>
    </source>
</evidence>
<feature type="binding site" evidence="13">
    <location>
        <position position="256"/>
    </location>
    <ligand>
        <name>L-serine</name>
        <dbReference type="ChEBI" id="CHEBI:33384"/>
    </ligand>
</feature>
<dbReference type="InterPro" id="IPR002314">
    <property type="entry name" value="aa-tRNA-synt_IIb"/>
</dbReference>
<dbReference type="InterPro" id="IPR002317">
    <property type="entry name" value="Ser-tRNA-ligase_type_1"/>
</dbReference>
<dbReference type="GO" id="GO:0005524">
    <property type="term" value="F:ATP binding"/>
    <property type="evidence" value="ECO:0007669"/>
    <property type="project" value="UniProtKB-UniRule"/>
</dbReference>
<feature type="domain" description="Aminoacyl-transfer RNA synthetases class-II family profile" evidence="16">
    <location>
        <begin position="172"/>
        <end position="433"/>
    </location>
</feature>
<dbReference type="PROSITE" id="PS50862">
    <property type="entry name" value="AA_TRNA_LIGASE_II"/>
    <property type="match status" value="1"/>
</dbReference>
<evidence type="ECO:0000256" key="14">
    <source>
        <dbReference type="PIRSR" id="PIRSR001529-2"/>
    </source>
</evidence>
<dbReference type="Gene3D" id="3.30.930.10">
    <property type="entry name" value="Bira Bifunctional Protein, Domain 2"/>
    <property type="match status" value="1"/>
</dbReference>
<dbReference type="GO" id="GO:0016260">
    <property type="term" value="P:selenocysteine biosynthetic process"/>
    <property type="evidence" value="ECO:0007669"/>
    <property type="project" value="UniProtKB-UniRule"/>
</dbReference>
<feature type="binding site" evidence="12">
    <location>
        <begin position="256"/>
        <end position="258"/>
    </location>
    <ligand>
        <name>L-serine</name>
        <dbReference type="ChEBI" id="CHEBI:33384"/>
    </ligand>
</feature>
<feature type="coiled-coil region" evidence="15">
    <location>
        <begin position="220"/>
        <end position="247"/>
    </location>
</feature>
<evidence type="ECO:0000256" key="10">
    <source>
        <dbReference type="ARBA" id="ARBA00047929"/>
    </source>
</evidence>
<sequence length="440" mass="49513">MIDIKLLLNDFDSVATKLAIKKVSAQELERLKNLASLYKSKKQALEALQEIQNKSSKLFGQYKAQNKPINELKAQLEENKSNIAQSEAELKATEQRLYSLLWTIPNIPDEHTPKGQSEEYNVEIAKILEPRVFDFTPKEHWELAESNGWIDFSAGVKLAKSRFNVLRGMGARLNRALINFMLDYNQKAGFEAVVTPVIVNEEMLFGTGQLPKFEDDMFKIANDIEDKQEIEQEKAESKNNIEGQKAKGHQLYLISTSEITLTNLYNDCIISAENLPICLSAHTPCFRKEAGSAGKDTRGIIRQHQFDKVEIVAITHPSQSDTMQQKMLQTASGILSALELPHRLVQLCGGDLGFSASNTIDIEVWLPGQNCYREISSVSNTRDFQARRAKIRYKENGKNALVHTLNGSSLAVGRTLVAIMENYQHQDGSISIPKVLEKYL</sequence>
<dbReference type="PIRSF" id="PIRSF001529">
    <property type="entry name" value="Ser-tRNA-synth_IIa"/>
    <property type="match status" value="1"/>
</dbReference>
<keyword evidence="7 12" id="KW-0067">ATP-binding</keyword>
<feature type="coiled-coil region" evidence="15">
    <location>
        <begin position="28"/>
        <end position="96"/>
    </location>
</feature>
<comment type="domain">
    <text evidence="12">Consists of two distinct domains, a catalytic core and a N-terminal extension that is involved in tRNA binding.</text>
</comment>
<comment type="subunit">
    <text evidence="12">Homodimer. The tRNA molecule binds across the dimer.</text>
</comment>
<dbReference type="InterPro" id="IPR045864">
    <property type="entry name" value="aa-tRNA-synth_II/BPL/LPL"/>
</dbReference>
<dbReference type="InterPro" id="IPR042103">
    <property type="entry name" value="SerRS_1_N_sf"/>
</dbReference>
<comment type="function">
    <text evidence="12">Catalyzes the attachment of serine to tRNA(Ser). Is also able to aminoacylate tRNA(Sec) with serine, to form the misacylated tRNA L-seryl-tRNA(Sec), which will be further converted into selenocysteinyl-tRNA(Sec).</text>
</comment>
<evidence type="ECO:0000259" key="16">
    <source>
        <dbReference type="PROSITE" id="PS50862"/>
    </source>
</evidence>
<evidence type="ECO:0000256" key="11">
    <source>
        <dbReference type="ARBA" id="ARBA00048823"/>
    </source>
</evidence>
<evidence type="ECO:0000256" key="13">
    <source>
        <dbReference type="PIRSR" id="PIRSR001529-1"/>
    </source>
</evidence>
<feature type="binding site" evidence="12">
    <location>
        <position position="408"/>
    </location>
    <ligand>
        <name>L-serine</name>
        <dbReference type="ChEBI" id="CHEBI:33384"/>
    </ligand>
</feature>
<evidence type="ECO:0000313" key="17">
    <source>
        <dbReference type="EMBL" id="SQB98719.1"/>
    </source>
</evidence>
<dbReference type="UniPathway" id="UPA00906">
    <property type="reaction ID" value="UER00895"/>
</dbReference>
<feature type="binding site" evidence="12 14">
    <location>
        <begin position="287"/>
        <end position="289"/>
    </location>
    <ligand>
        <name>ATP</name>
        <dbReference type="ChEBI" id="CHEBI:30616"/>
    </ligand>
</feature>